<feature type="transmembrane region" description="Helical" evidence="1">
    <location>
        <begin position="83"/>
        <end position="104"/>
    </location>
</feature>
<feature type="transmembrane region" description="Helical" evidence="1">
    <location>
        <begin position="144"/>
        <end position="165"/>
    </location>
</feature>
<reference evidence="2" key="1">
    <citation type="journal article" date="2021" name="PeerJ">
        <title>Extensive microbial diversity within the chicken gut microbiome revealed by metagenomics and culture.</title>
        <authorList>
            <person name="Gilroy R."/>
            <person name="Ravi A."/>
            <person name="Getino M."/>
            <person name="Pursley I."/>
            <person name="Horton D.L."/>
            <person name="Alikhan N.F."/>
            <person name="Baker D."/>
            <person name="Gharbi K."/>
            <person name="Hall N."/>
            <person name="Watson M."/>
            <person name="Adriaenssens E.M."/>
            <person name="Foster-Nyarko E."/>
            <person name="Jarju S."/>
            <person name="Secka A."/>
            <person name="Antonio M."/>
            <person name="Oren A."/>
            <person name="Chaudhuri R.R."/>
            <person name="La Ragione R."/>
            <person name="Hildebrand F."/>
            <person name="Pallen M.J."/>
        </authorList>
    </citation>
    <scope>NUCLEOTIDE SEQUENCE</scope>
    <source>
        <strain evidence="2">5790</strain>
    </source>
</reference>
<proteinExistence type="predicted"/>
<dbReference type="PANTHER" id="PTHR41282:SF1">
    <property type="entry name" value="CONSERVED TRANSMEMBRANE PROTEIN-RELATED"/>
    <property type="match status" value="1"/>
</dbReference>
<keyword evidence="1" id="KW-0472">Membrane</keyword>
<evidence type="ECO:0000313" key="2">
    <source>
        <dbReference type="EMBL" id="HIV86325.1"/>
    </source>
</evidence>
<keyword evidence="1" id="KW-1133">Transmembrane helix</keyword>
<evidence type="ECO:0000256" key="1">
    <source>
        <dbReference type="SAM" id="Phobius"/>
    </source>
</evidence>
<feature type="transmembrane region" description="Helical" evidence="1">
    <location>
        <begin position="116"/>
        <end position="138"/>
    </location>
</feature>
<sequence length="285" mass="31445">MKSNSSGFAMTNPVIGKMVKKTSEMEPDKSLGTASYSGIANKTLFFMATTVIGVVLYFILHQYLLSVSPADMIVDFVDENEIFAIHMSLYEVGVLILAGVLALIMPLAAWLLRSTIPVTGVLFTVSQGYFIGCISEFLVPEYKWIGILALVLTIAIVGVMLFLYAKRIVRVTKRFRTVMMVLFPSIIIGGFALFILGLIPGVRNAVEGLNSIMQNPVVSIISSIVFIIIAALFLLADFNAIEECVENGMPKKLEWMAAFGLAYTIIYIYFKILNLLLQLVNKSDK</sequence>
<dbReference type="AlphaFoldDB" id="A0A9D1TLZ5"/>
<keyword evidence="1" id="KW-0812">Transmembrane</keyword>
<dbReference type="Pfam" id="PF12811">
    <property type="entry name" value="BaxI_1"/>
    <property type="match status" value="1"/>
</dbReference>
<dbReference type="PANTHER" id="PTHR41282">
    <property type="entry name" value="CONSERVED TRANSMEMBRANE PROTEIN-RELATED"/>
    <property type="match status" value="1"/>
</dbReference>
<organism evidence="2 3">
    <name type="scientific">Candidatus Monoglobus merdigallinarum</name>
    <dbReference type="NCBI Taxonomy" id="2838698"/>
    <lineage>
        <taxon>Bacteria</taxon>
        <taxon>Bacillati</taxon>
        <taxon>Bacillota</taxon>
        <taxon>Clostridia</taxon>
        <taxon>Monoglobales</taxon>
        <taxon>Monoglobaceae</taxon>
        <taxon>Monoglobus</taxon>
    </lineage>
</organism>
<name>A0A9D1TLZ5_9FIRM</name>
<reference evidence="2" key="2">
    <citation type="submission" date="2021-04" db="EMBL/GenBank/DDBJ databases">
        <authorList>
            <person name="Gilroy R."/>
        </authorList>
    </citation>
    <scope>NUCLEOTIDE SEQUENCE</scope>
    <source>
        <strain evidence="2">5790</strain>
    </source>
</reference>
<protein>
    <submittedName>
        <fullName evidence="2">Bax inhibitor-1/YccA family protein</fullName>
    </submittedName>
</protein>
<feature type="transmembrane region" description="Helical" evidence="1">
    <location>
        <begin position="253"/>
        <end position="270"/>
    </location>
</feature>
<dbReference type="EMBL" id="DXIJ01000123">
    <property type="protein sequence ID" value="HIV86325.1"/>
    <property type="molecule type" value="Genomic_DNA"/>
</dbReference>
<dbReference type="Proteomes" id="UP000824162">
    <property type="component" value="Unassembled WGS sequence"/>
</dbReference>
<feature type="transmembrane region" description="Helical" evidence="1">
    <location>
        <begin position="219"/>
        <end position="241"/>
    </location>
</feature>
<feature type="transmembrane region" description="Helical" evidence="1">
    <location>
        <begin position="177"/>
        <end position="199"/>
    </location>
</feature>
<gene>
    <name evidence="2" type="ORF">H9900_05915</name>
</gene>
<accession>A0A9D1TLZ5</accession>
<comment type="caution">
    <text evidence="2">The sequence shown here is derived from an EMBL/GenBank/DDBJ whole genome shotgun (WGS) entry which is preliminary data.</text>
</comment>
<feature type="transmembrane region" description="Helical" evidence="1">
    <location>
        <begin position="44"/>
        <end position="63"/>
    </location>
</feature>
<evidence type="ECO:0000313" key="3">
    <source>
        <dbReference type="Proteomes" id="UP000824162"/>
    </source>
</evidence>
<dbReference type="InterPro" id="IPR010539">
    <property type="entry name" value="BaxI_1-like"/>
</dbReference>